<proteinExistence type="predicted"/>
<dbReference type="RefSeq" id="WP_145085301.1">
    <property type="nucleotide sequence ID" value="NZ_CP036298.1"/>
</dbReference>
<dbReference type="Gene3D" id="3.30.565.10">
    <property type="entry name" value="Histidine kinase-like ATPase, C-terminal domain"/>
    <property type="match status" value="1"/>
</dbReference>
<organism evidence="1 2">
    <name type="scientific">Aureliella helgolandensis</name>
    <dbReference type="NCBI Taxonomy" id="2527968"/>
    <lineage>
        <taxon>Bacteria</taxon>
        <taxon>Pseudomonadati</taxon>
        <taxon>Planctomycetota</taxon>
        <taxon>Planctomycetia</taxon>
        <taxon>Pirellulales</taxon>
        <taxon>Pirellulaceae</taxon>
        <taxon>Aureliella</taxon>
    </lineage>
</organism>
<dbReference type="OrthoDB" id="291561at2"/>
<name>A0A518GGA0_9BACT</name>
<dbReference type="SUPFAM" id="SSF55874">
    <property type="entry name" value="ATPase domain of HSP90 chaperone/DNA topoisomerase II/histidine kinase"/>
    <property type="match status" value="1"/>
</dbReference>
<gene>
    <name evidence="1" type="ORF">Q31a_60170</name>
</gene>
<evidence type="ECO:0008006" key="3">
    <source>
        <dbReference type="Google" id="ProtNLM"/>
    </source>
</evidence>
<protein>
    <recommendedName>
        <fullName evidence="3">Histidine kinase/HSP90-like ATPase domain-containing protein</fullName>
    </recommendedName>
</protein>
<accession>A0A518GGA0</accession>
<dbReference type="Proteomes" id="UP000318017">
    <property type="component" value="Chromosome"/>
</dbReference>
<keyword evidence="2" id="KW-1185">Reference proteome</keyword>
<dbReference type="EMBL" id="CP036298">
    <property type="protein sequence ID" value="QDV27624.1"/>
    <property type="molecule type" value="Genomic_DNA"/>
</dbReference>
<dbReference type="KEGG" id="ahel:Q31a_60170"/>
<dbReference type="AlphaFoldDB" id="A0A518GGA0"/>
<dbReference type="InterPro" id="IPR036890">
    <property type="entry name" value="HATPase_C_sf"/>
</dbReference>
<evidence type="ECO:0000313" key="2">
    <source>
        <dbReference type="Proteomes" id="UP000318017"/>
    </source>
</evidence>
<sequence length="144" mass="16176">MVNLTLYQQTPLAEHSIRTAWEDALEQYRHAIAARHLRVEVDFDEHTVDQYCPSSLCLAISREVGEAINRSPNRGELSFSVCQSWRGVEIEITDSGPTFELTRSNAFSTHSMAAEYPIYFTKCPQGGRACTIVLQPPRARSMAA</sequence>
<reference evidence="1 2" key="1">
    <citation type="submission" date="2019-02" db="EMBL/GenBank/DDBJ databases">
        <title>Deep-cultivation of Planctomycetes and their phenomic and genomic characterization uncovers novel biology.</title>
        <authorList>
            <person name="Wiegand S."/>
            <person name="Jogler M."/>
            <person name="Boedeker C."/>
            <person name="Pinto D."/>
            <person name="Vollmers J."/>
            <person name="Rivas-Marin E."/>
            <person name="Kohn T."/>
            <person name="Peeters S.H."/>
            <person name="Heuer A."/>
            <person name="Rast P."/>
            <person name="Oberbeckmann S."/>
            <person name="Bunk B."/>
            <person name="Jeske O."/>
            <person name="Meyerdierks A."/>
            <person name="Storesund J.E."/>
            <person name="Kallscheuer N."/>
            <person name="Luecker S."/>
            <person name="Lage O.M."/>
            <person name="Pohl T."/>
            <person name="Merkel B.J."/>
            <person name="Hornburger P."/>
            <person name="Mueller R.-W."/>
            <person name="Bruemmer F."/>
            <person name="Labrenz M."/>
            <person name="Spormann A.M."/>
            <person name="Op den Camp H."/>
            <person name="Overmann J."/>
            <person name="Amann R."/>
            <person name="Jetten M.S.M."/>
            <person name="Mascher T."/>
            <person name="Medema M.H."/>
            <person name="Devos D.P."/>
            <person name="Kaster A.-K."/>
            <person name="Ovreas L."/>
            <person name="Rohde M."/>
            <person name="Galperin M.Y."/>
            <person name="Jogler C."/>
        </authorList>
    </citation>
    <scope>NUCLEOTIDE SEQUENCE [LARGE SCALE GENOMIC DNA]</scope>
    <source>
        <strain evidence="1 2">Q31a</strain>
    </source>
</reference>
<evidence type="ECO:0000313" key="1">
    <source>
        <dbReference type="EMBL" id="QDV27624.1"/>
    </source>
</evidence>